<feature type="compositionally biased region" description="Acidic residues" evidence="1">
    <location>
        <begin position="34"/>
        <end position="51"/>
    </location>
</feature>
<feature type="region of interest" description="Disordered" evidence="1">
    <location>
        <begin position="32"/>
        <end position="57"/>
    </location>
</feature>
<name>A0A1C7EIA6_9BACL</name>
<dbReference type="InterPro" id="IPR015943">
    <property type="entry name" value="WD40/YVTN_repeat-like_dom_sf"/>
</dbReference>
<dbReference type="STRING" id="414778.BCM40_08380"/>
<dbReference type="Proteomes" id="UP000092495">
    <property type="component" value="Chromosome"/>
</dbReference>
<dbReference type="OrthoDB" id="9764804at2"/>
<evidence type="ECO:0008006" key="5">
    <source>
        <dbReference type="Google" id="ProtNLM"/>
    </source>
</evidence>
<feature type="chain" id="PRO_5038706303" description="Sortilin N-terminal domain-containing protein" evidence="2">
    <location>
        <begin position="20"/>
        <end position="342"/>
    </location>
</feature>
<dbReference type="EMBL" id="CP016543">
    <property type="protein sequence ID" value="ANU23386.1"/>
    <property type="molecule type" value="Genomic_DNA"/>
</dbReference>
<keyword evidence="2" id="KW-0732">Signal</keyword>
<evidence type="ECO:0000313" key="4">
    <source>
        <dbReference type="Proteomes" id="UP000092495"/>
    </source>
</evidence>
<reference evidence="3" key="1">
    <citation type="submission" date="2016-10" db="EMBL/GenBank/DDBJ databases">
        <authorList>
            <person name="See-Too W.S."/>
        </authorList>
    </citation>
    <scope>NUCLEOTIDE SEQUENCE</scope>
    <source>
        <strain evidence="3">DSM 22276</strain>
    </source>
</reference>
<dbReference type="AlphaFoldDB" id="A0A1C7EIA6"/>
<gene>
    <name evidence="3" type="ORF">BCM40_08380</name>
</gene>
<evidence type="ECO:0000313" key="3">
    <source>
        <dbReference type="EMBL" id="ANU23386.1"/>
    </source>
</evidence>
<proteinExistence type="predicted"/>
<evidence type="ECO:0000256" key="1">
    <source>
        <dbReference type="SAM" id="MobiDB-lite"/>
    </source>
</evidence>
<keyword evidence="4" id="KW-1185">Reference proteome</keyword>
<dbReference type="SUPFAM" id="SSF110296">
    <property type="entry name" value="Oligoxyloglucan reducing end-specific cellobiohydrolase"/>
    <property type="match status" value="1"/>
</dbReference>
<dbReference type="InterPro" id="IPR054817">
    <property type="entry name" value="Glycosyl_F510_1955-like"/>
</dbReference>
<dbReference type="KEGG" id="pdg:BCM40_08380"/>
<dbReference type="RefSeq" id="WP_065526422.1">
    <property type="nucleotide sequence ID" value="NZ_CP016543.2"/>
</dbReference>
<evidence type="ECO:0000256" key="2">
    <source>
        <dbReference type="SAM" id="SignalP"/>
    </source>
</evidence>
<organism evidence="3 4">
    <name type="scientific">Planococcus donghaensis</name>
    <dbReference type="NCBI Taxonomy" id="414778"/>
    <lineage>
        <taxon>Bacteria</taxon>
        <taxon>Bacillati</taxon>
        <taxon>Bacillota</taxon>
        <taxon>Bacilli</taxon>
        <taxon>Bacillales</taxon>
        <taxon>Caryophanaceae</taxon>
        <taxon>Planococcus</taxon>
    </lineage>
</organism>
<dbReference type="PROSITE" id="PS51257">
    <property type="entry name" value="PROKAR_LIPOPROTEIN"/>
    <property type="match status" value="1"/>
</dbReference>
<protein>
    <recommendedName>
        <fullName evidence="5">Sortilin N-terminal domain-containing protein</fullName>
    </recommendedName>
</protein>
<feature type="signal peptide" evidence="2">
    <location>
        <begin position="1"/>
        <end position="19"/>
    </location>
</feature>
<accession>A0A1C7EIA6</accession>
<dbReference type="Gene3D" id="2.130.10.10">
    <property type="entry name" value="YVTN repeat-like/Quinoprotein amine dehydrogenase"/>
    <property type="match status" value="1"/>
</dbReference>
<dbReference type="NCBIfam" id="NF045728">
    <property type="entry name" value="glycosyl_F510_1955"/>
    <property type="match status" value="1"/>
</dbReference>
<sequence>MKKLTFALLVGLLAGSIAACSGEEEAMENAATEEVADNESNEAETVEEGEAETTPAEEYTPEMSDIEMMHLHGLGFSGDGAGLFVPSHDGLKVFENGIWREAAAEPHDYMGFVMVDDGFYSSGHPGPGTSLGNPFGVVKTTDMGENLEMLDLYQEVDFHGMAVGYISHAIYVMNPQENSRMDEIGLYYSTDDTETWTKSEMTGLQGTIFSIAAHPTNEAIIALGASEGVFLSNNFGETFESVSDSPTTAVTFSPTGGLIAGSVSNEVNLTIFDSETNEPQLISIPELNEENTIGYITVNPQDENHITFATIEKDIYTIKDSGDNWNQIAEKGIGINSTSDAK</sequence>